<evidence type="ECO:0000256" key="5">
    <source>
        <dbReference type="ARBA" id="ARBA00022777"/>
    </source>
</evidence>
<evidence type="ECO:0000256" key="9">
    <source>
        <dbReference type="RuleBase" id="RU000532"/>
    </source>
</evidence>
<evidence type="ECO:0000256" key="2">
    <source>
        <dbReference type="ARBA" id="ARBA00013061"/>
    </source>
</evidence>
<evidence type="ECO:0000313" key="10">
    <source>
        <dbReference type="EMBL" id="OGY84281.1"/>
    </source>
</evidence>
<comment type="pathway">
    <text evidence="7">Carbohydrate degradation; glycolysis; pyruvate from D-glyceraldehyde 3-phosphate: step 2/5.</text>
</comment>
<evidence type="ECO:0000256" key="3">
    <source>
        <dbReference type="ARBA" id="ARBA00022679"/>
    </source>
</evidence>
<keyword evidence="7" id="KW-0324">Glycolysis</keyword>
<organism evidence="10 11">
    <name type="scientific">Candidatus Kerfeldbacteria bacterium RIFCSPLOWO2_01_FULL_48_11</name>
    <dbReference type="NCBI Taxonomy" id="1798543"/>
    <lineage>
        <taxon>Bacteria</taxon>
        <taxon>Candidatus Kerfeldiibacteriota</taxon>
    </lineage>
</organism>
<dbReference type="SUPFAM" id="SSF53748">
    <property type="entry name" value="Phosphoglycerate kinase"/>
    <property type="match status" value="1"/>
</dbReference>
<dbReference type="GO" id="GO:0006094">
    <property type="term" value="P:gluconeogenesis"/>
    <property type="evidence" value="ECO:0007669"/>
    <property type="project" value="TreeGrafter"/>
</dbReference>
<protein>
    <recommendedName>
        <fullName evidence="2 7">Phosphoglycerate kinase</fullName>
        <ecNumber evidence="2 7">2.7.2.3</ecNumber>
    </recommendedName>
</protein>
<comment type="subcellular location">
    <subcellularLocation>
        <location evidence="7">Cytoplasm</location>
    </subcellularLocation>
</comment>
<dbReference type="Gene3D" id="3.40.50.1260">
    <property type="entry name" value="Phosphoglycerate kinase, N-terminal domain"/>
    <property type="match status" value="2"/>
</dbReference>
<dbReference type="Proteomes" id="UP000179164">
    <property type="component" value="Unassembled WGS sequence"/>
</dbReference>
<evidence type="ECO:0000313" key="11">
    <source>
        <dbReference type="Proteomes" id="UP000179164"/>
    </source>
</evidence>
<dbReference type="GO" id="GO:0004618">
    <property type="term" value="F:phosphoglycerate kinase activity"/>
    <property type="evidence" value="ECO:0007669"/>
    <property type="project" value="UniProtKB-UniRule"/>
</dbReference>
<feature type="binding site" evidence="7 8">
    <location>
        <position position="208"/>
    </location>
    <ligand>
        <name>ATP</name>
        <dbReference type="ChEBI" id="CHEBI:30616"/>
    </ligand>
</feature>
<feature type="binding site" evidence="7">
    <location>
        <begin position="352"/>
        <end position="355"/>
    </location>
    <ligand>
        <name>ATP</name>
        <dbReference type="ChEBI" id="CHEBI:30616"/>
    </ligand>
</feature>
<dbReference type="PRINTS" id="PR00477">
    <property type="entry name" value="PHGLYCKINASE"/>
</dbReference>
<evidence type="ECO:0000256" key="8">
    <source>
        <dbReference type="PIRSR" id="PIRSR000724-2"/>
    </source>
</evidence>
<accession>A0A1G2B515</accession>
<dbReference type="EC" id="2.7.2.3" evidence="2 7"/>
<feature type="binding site" evidence="7 8">
    <location>
        <position position="326"/>
    </location>
    <ligand>
        <name>ATP</name>
        <dbReference type="ChEBI" id="CHEBI:30616"/>
    </ligand>
</feature>
<dbReference type="GO" id="GO:0005829">
    <property type="term" value="C:cytosol"/>
    <property type="evidence" value="ECO:0007669"/>
    <property type="project" value="TreeGrafter"/>
</dbReference>
<evidence type="ECO:0000256" key="4">
    <source>
        <dbReference type="ARBA" id="ARBA00022741"/>
    </source>
</evidence>
<dbReference type="GO" id="GO:0006096">
    <property type="term" value="P:glycolytic process"/>
    <property type="evidence" value="ECO:0007669"/>
    <property type="project" value="UniProtKB-UniRule"/>
</dbReference>
<dbReference type="PANTHER" id="PTHR11406">
    <property type="entry name" value="PHOSPHOGLYCERATE KINASE"/>
    <property type="match status" value="1"/>
</dbReference>
<reference evidence="10 11" key="1">
    <citation type="journal article" date="2016" name="Nat. Commun.">
        <title>Thousands of microbial genomes shed light on interconnected biogeochemical processes in an aquifer system.</title>
        <authorList>
            <person name="Anantharaman K."/>
            <person name="Brown C.T."/>
            <person name="Hug L.A."/>
            <person name="Sharon I."/>
            <person name="Castelle C.J."/>
            <person name="Probst A.J."/>
            <person name="Thomas B.C."/>
            <person name="Singh A."/>
            <person name="Wilkins M.J."/>
            <person name="Karaoz U."/>
            <person name="Brodie E.L."/>
            <person name="Williams K.H."/>
            <person name="Hubbard S.S."/>
            <person name="Banfield J.F."/>
        </authorList>
    </citation>
    <scope>NUCLEOTIDE SEQUENCE [LARGE SCALE GENOMIC DNA]</scope>
</reference>
<comment type="subunit">
    <text evidence="7">Monomer.</text>
</comment>
<dbReference type="GO" id="GO:0005524">
    <property type="term" value="F:ATP binding"/>
    <property type="evidence" value="ECO:0007669"/>
    <property type="project" value="UniProtKB-KW"/>
</dbReference>
<comment type="catalytic activity">
    <reaction evidence="1 7 9">
        <text>(2R)-3-phosphoglycerate + ATP = (2R)-3-phospho-glyceroyl phosphate + ADP</text>
        <dbReference type="Rhea" id="RHEA:14801"/>
        <dbReference type="ChEBI" id="CHEBI:30616"/>
        <dbReference type="ChEBI" id="CHEBI:57604"/>
        <dbReference type="ChEBI" id="CHEBI:58272"/>
        <dbReference type="ChEBI" id="CHEBI:456216"/>
        <dbReference type="EC" id="2.7.2.3"/>
    </reaction>
</comment>
<keyword evidence="3 7" id="KW-0808">Transferase</keyword>
<feature type="binding site" evidence="7">
    <location>
        <position position="122"/>
    </location>
    <ligand>
        <name>substrate</name>
    </ligand>
</feature>
<keyword evidence="5 7" id="KW-0418">Kinase</keyword>
<evidence type="ECO:0000256" key="6">
    <source>
        <dbReference type="ARBA" id="ARBA00022840"/>
    </source>
</evidence>
<evidence type="ECO:0000256" key="1">
    <source>
        <dbReference type="ARBA" id="ARBA00000642"/>
    </source>
</evidence>
<dbReference type="Pfam" id="PF00162">
    <property type="entry name" value="PGK"/>
    <property type="match status" value="1"/>
</dbReference>
<comment type="similarity">
    <text evidence="7 9">Belongs to the phosphoglycerate kinase family.</text>
</comment>
<dbReference type="InterPro" id="IPR015824">
    <property type="entry name" value="Phosphoglycerate_kinase_N"/>
</dbReference>
<keyword evidence="4 7" id="KW-0547">Nucleotide-binding</keyword>
<evidence type="ECO:0000256" key="7">
    <source>
        <dbReference type="HAMAP-Rule" id="MF_00145"/>
    </source>
</evidence>
<dbReference type="PIRSF" id="PIRSF000724">
    <property type="entry name" value="Pgk"/>
    <property type="match status" value="1"/>
</dbReference>
<dbReference type="UniPathway" id="UPA00109">
    <property type="reaction ID" value="UER00185"/>
</dbReference>
<gene>
    <name evidence="7" type="primary">pgk</name>
    <name evidence="10" type="ORF">A2898_03050</name>
</gene>
<dbReference type="EMBL" id="MHKE01000009">
    <property type="protein sequence ID" value="OGY84281.1"/>
    <property type="molecule type" value="Genomic_DNA"/>
</dbReference>
<dbReference type="AlphaFoldDB" id="A0A1G2B515"/>
<dbReference type="PANTHER" id="PTHR11406:SF23">
    <property type="entry name" value="PHOSPHOGLYCERATE KINASE 1, CHLOROPLASTIC-RELATED"/>
    <property type="match status" value="1"/>
</dbReference>
<dbReference type="GO" id="GO:0043531">
    <property type="term" value="F:ADP binding"/>
    <property type="evidence" value="ECO:0007669"/>
    <property type="project" value="TreeGrafter"/>
</dbReference>
<comment type="caution">
    <text evidence="7">Lacks conserved residue(s) required for the propagation of feature annotation.</text>
</comment>
<feature type="binding site" evidence="7">
    <location>
        <position position="158"/>
    </location>
    <ligand>
        <name>substrate</name>
    </ligand>
</feature>
<keyword evidence="7" id="KW-0963">Cytoplasm</keyword>
<dbReference type="InterPro" id="IPR001576">
    <property type="entry name" value="Phosphoglycerate_kinase"/>
</dbReference>
<feature type="binding site" evidence="7">
    <location>
        <position position="40"/>
    </location>
    <ligand>
        <name>substrate</name>
    </ligand>
</feature>
<dbReference type="STRING" id="1798543.A2898_03050"/>
<sequence>MRLRTADDIDVRGKRVILRATLDVHYIEQDGKRVVKDDARLQEIVPSVRSLVSRGAKVILLSWLQRPEGMPVETMNMQPVAERLSQLLGQNVLMLPDCFGMEVRKMIDEAPAPSVMLLENVRFHLGEKDTKVFDIEYARELAKNGDIFINDAFGQSHRNVASITGIPRFLPSYAGSLLIKEVKALESVLTKPARPFVAVIGGAKISTKIGVIQSLLQKVDSLLLGGALANTILRAQGVQIGTSLVEEGMVEVAKSLKLTDNRLHIPIDVVTAKDLSPAAATRTSAVGKVFEDEKILDIGPDTIKLFEKVLATAQTVIWNGPMGYFELPQFTKGTDDIARAVAGSGAHTVAGGGETIDAIRRLGLEKKISFISMGGGAMLDFLEAGTLPGIEVLRES</sequence>
<comment type="caution">
    <text evidence="10">The sequence shown here is derived from an EMBL/GenBank/DDBJ whole genome shotgun (WGS) entry which is preliminary data.</text>
</comment>
<keyword evidence="6 7" id="KW-0067">ATP-binding</keyword>
<dbReference type="FunFam" id="3.40.50.1260:FF:000001">
    <property type="entry name" value="Phosphoglycerate kinase"/>
    <property type="match status" value="1"/>
</dbReference>
<dbReference type="HAMAP" id="MF_00145">
    <property type="entry name" value="Phosphoglyc_kinase"/>
    <property type="match status" value="1"/>
</dbReference>
<name>A0A1G2B515_9BACT</name>
<dbReference type="InterPro" id="IPR036043">
    <property type="entry name" value="Phosphoglycerate_kinase_sf"/>
</dbReference>
<proteinExistence type="inferred from homology"/>